<accession>A0ACB9YFS4</accession>
<sequence>MSSDSIESEPVVHGTPVFSELKKKYPFLVYWPDYSFEDLRGIYKSKYEDMCMYDNNGSLHNRLYCIKLFSILESLFIRRGLGANNKIFENGKKWFIENKKSIDLGSSEMSKFIKELGVLLEGTYVDDFKTYQGLYGNNTEVMDILKLYYFSENSGKINHIMGSPDNKDYYSTCKFINECLEIYNKYNNFKCSGNNNITYSNPSTICAEVNHFYSKYKLHLYYTLRGMHNISKETTNDTAPIKCLKDPSEISFFGENQKLSTGGKAGVAILSVFGIFLIFYMLYKLTPLGNLMYPRGRRIRKMWRNVESFDEQVNFDHSTNMDQPNRRETSGERVTSEKYRFMFN</sequence>
<protein>
    <submittedName>
        <fullName evidence="1">PIR protein</fullName>
    </submittedName>
</protein>
<keyword evidence="2" id="KW-1185">Reference proteome</keyword>
<organism evidence="1 2">
    <name type="scientific">Plasmodium brasilianum</name>
    <dbReference type="NCBI Taxonomy" id="5824"/>
    <lineage>
        <taxon>Eukaryota</taxon>
        <taxon>Sar</taxon>
        <taxon>Alveolata</taxon>
        <taxon>Apicomplexa</taxon>
        <taxon>Aconoidasida</taxon>
        <taxon>Haemosporida</taxon>
        <taxon>Plasmodiidae</taxon>
        <taxon>Plasmodium</taxon>
        <taxon>Plasmodium (Plasmodium)</taxon>
    </lineage>
</organism>
<name>A0ACB9YFS4_PLABR</name>
<reference evidence="1" key="1">
    <citation type="submission" date="2022-06" db="EMBL/GenBank/DDBJ databases">
        <title>The First Complete Genome of the Simian Malaria Parasite Plasmodium brasilianum.</title>
        <authorList>
            <person name="Bajic M."/>
            <person name="Ravishankar S."/>
        </authorList>
    </citation>
    <scope>NUCLEOTIDE SEQUENCE</scope>
    <source>
        <strain evidence="1">Bolivian I</strain>
    </source>
</reference>
<gene>
    <name evidence="1" type="ORF">MKS88_000638</name>
</gene>
<evidence type="ECO:0000313" key="1">
    <source>
        <dbReference type="EMBL" id="KAI4840875.1"/>
    </source>
</evidence>
<comment type="caution">
    <text evidence="1">The sequence shown here is derived from an EMBL/GenBank/DDBJ whole genome shotgun (WGS) entry which is preliminary data.</text>
</comment>
<dbReference type="EMBL" id="CM043770">
    <property type="protein sequence ID" value="KAI4840875.1"/>
    <property type="molecule type" value="Genomic_DNA"/>
</dbReference>
<proteinExistence type="predicted"/>
<evidence type="ECO:0000313" key="2">
    <source>
        <dbReference type="Proteomes" id="UP001056978"/>
    </source>
</evidence>
<dbReference type="Proteomes" id="UP001056978">
    <property type="component" value="Chromosome 2"/>
</dbReference>